<dbReference type="Pfam" id="PF00501">
    <property type="entry name" value="AMP-binding"/>
    <property type="match status" value="1"/>
</dbReference>
<dbReference type="PANTHER" id="PTHR24096:SF149">
    <property type="entry name" value="AMP-BINDING DOMAIN-CONTAINING PROTEIN-RELATED"/>
    <property type="match status" value="1"/>
</dbReference>
<dbReference type="Proteomes" id="UP000269721">
    <property type="component" value="Unassembled WGS sequence"/>
</dbReference>
<sequence length="258" mass="28763">MIFQPTQSILIPEVLNFFAQTDIVSYTFGSNLPDTTPYLIDAETDKVLTQGEVRDGYTRFAAGLQLQLGWTGSEILAVLSWNSLHYAIPVWGALAVGASLLALNPSFSKDDILLRFRACRPTAFLVAPEFLKVAFEVWTELGMDHDMLFTLPSEYDTSVAIEHKVRPHTTLFSDGRFRPLKLTPEESKERATFIIFSSGTTGLPKPAKLSHYNYTSMLARMVADKENLVFGEVSTPYLGLPFWTQPGISHCLIAGFNM</sequence>
<comment type="similarity">
    <text evidence="1">Belongs to the ATP-dependent AMP-binding enzyme family.</text>
</comment>
<dbReference type="GO" id="GO:0019748">
    <property type="term" value="P:secondary metabolic process"/>
    <property type="evidence" value="ECO:0007669"/>
    <property type="project" value="TreeGrafter"/>
</dbReference>
<evidence type="ECO:0000256" key="2">
    <source>
        <dbReference type="ARBA" id="ARBA00022598"/>
    </source>
</evidence>
<feature type="domain" description="AMP-dependent synthetase/ligase" evidence="3">
    <location>
        <begin position="37"/>
        <end position="247"/>
    </location>
</feature>
<keyword evidence="2" id="KW-0436">Ligase</keyword>
<gene>
    <name evidence="4" type="ORF">BDK51DRAFT_27237</name>
</gene>
<evidence type="ECO:0000259" key="3">
    <source>
        <dbReference type="Pfam" id="PF00501"/>
    </source>
</evidence>
<dbReference type="PANTHER" id="PTHR24096">
    <property type="entry name" value="LONG-CHAIN-FATTY-ACID--COA LIGASE"/>
    <property type="match status" value="1"/>
</dbReference>
<dbReference type="GO" id="GO:0016405">
    <property type="term" value="F:CoA-ligase activity"/>
    <property type="evidence" value="ECO:0007669"/>
    <property type="project" value="TreeGrafter"/>
</dbReference>
<name>A0A4P9W357_9FUNG</name>
<dbReference type="OrthoDB" id="10253115at2759"/>
<dbReference type="SUPFAM" id="SSF56801">
    <property type="entry name" value="Acetyl-CoA synthetase-like"/>
    <property type="match status" value="1"/>
</dbReference>
<dbReference type="Gene3D" id="3.40.50.980">
    <property type="match status" value="2"/>
</dbReference>
<dbReference type="AlphaFoldDB" id="A0A4P9W357"/>
<protein>
    <recommendedName>
        <fullName evidence="3">AMP-dependent synthetase/ligase domain-containing protein</fullName>
    </recommendedName>
</protein>
<accession>A0A4P9W357</accession>
<dbReference type="InterPro" id="IPR000873">
    <property type="entry name" value="AMP-dep_synth/lig_dom"/>
</dbReference>
<keyword evidence="5" id="KW-1185">Reference proteome</keyword>
<reference evidence="5" key="1">
    <citation type="journal article" date="2018" name="Nat. Microbiol.">
        <title>Leveraging single-cell genomics to expand the fungal tree of life.</title>
        <authorList>
            <person name="Ahrendt S.R."/>
            <person name="Quandt C.A."/>
            <person name="Ciobanu D."/>
            <person name="Clum A."/>
            <person name="Salamov A."/>
            <person name="Andreopoulos B."/>
            <person name="Cheng J.F."/>
            <person name="Woyke T."/>
            <person name="Pelin A."/>
            <person name="Henrissat B."/>
            <person name="Reynolds N.K."/>
            <person name="Benny G.L."/>
            <person name="Smith M.E."/>
            <person name="James T.Y."/>
            <person name="Grigoriev I.V."/>
        </authorList>
    </citation>
    <scope>NUCLEOTIDE SEQUENCE [LARGE SCALE GENOMIC DNA]</scope>
</reference>
<evidence type="ECO:0000256" key="1">
    <source>
        <dbReference type="ARBA" id="ARBA00006432"/>
    </source>
</evidence>
<feature type="non-terminal residue" evidence="4">
    <location>
        <position position="258"/>
    </location>
</feature>
<dbReference type="PROSITE" id="PS00455">
    <property type="entry name" value="AMP_BINDING"/>
    <property type="match status" value="1"/>
</dbReference>
<evidence type="ECO:0000313" key="4">
    <source>
        <dbReference type="EMBL" id="RKO86729.1"/>
    </source>
</evidence>
<dbReference type="EMBL" id="KZ997959">
    <property type="protein sequence ID" value="RKO86729.1"/>
    <property type="molecule type" value="Genomic_DNA"/>
</dbReference>
<proteinExistence type="inferred from homology"/>
<organism evidence="4 5">
    <name type="scientific">Blyttiomyces helicus</name>
    <dbReference type="NCBI Taxonomy" id="388810"/>
    <lineage>
        <taxon>Eukaryota</taxon>
        <taxon>Fungi</taxon>
        <taxon>Fungi incertae sedis</taxon>
        <taxon>Chytridiomycota</taxon>
        <taxon>Chytridiomycota incertae sedis</taxon>
        <taxon>Chytridiomycetes</taxon>
        <taxon>Chytridiomycetes incertae sedis</taxon>
        <taxon>Blyttiomyces</taxon>
    </lineage>
</organism>
<dbReference type="InterPro" id="IPR020845">
    <property type="entry name" value="AMP-binding_CS"/>
</dbReference>
<evidence type="ECO:0000313" key="5">
    <source>
        <dbReference type="Proteomes" id="UP000269721"/>
    </source>
</evidence>